<sequence length="157" mass="15269">MSASVDPTGSAASAASTDSATPAASAAPAASVTAVSTAAAPAAVGPYSQAVSAGSTVYISGQVPLDPATGALVEGGIQAQAERVLTNIGAILEAAGLSYADVVKTTVLLADIADFKAVNEVYARFFTGPVLPARAAFAVAGLPLGARVEIEAVALRP</sequence>
<comment type="similarity">
    <text evidence="1">Belongs to the RutC family.</text>
</comment>
<protein>
    <submittedName>
        <fullName evidence="2">Putative endoribonuclease L-PSP</fullName>
    </submittedName>
</protein>
<dbReference type="PANTHER" id="PTHR11803:SF39">
    <property type="entry name" value="2-IMINOBUTANOATE_2-IMINOPROPANOATE DEAMINASE"/>
    <property type="match status" value="1"/>
</dbReference>
<dbReference type="InterPro" id="IPR006056">
    <property type="entry name" value="RidA"/>
</dbReference>
<dbReference type="FunFam" id="3.30.1330.40:FF:000001">
    <property type="entry name" value="L-PSP family endoribonuclease"/>
    <property type="match status" value="1"/>
</dbReference>
<dbReference type="PANTHER" id="PTHR11803">
    <property type="entry name" value="2-IMINOBUTANOATE/2-IMINOPROPANOATE DEAMINASE RIDA"/>
    <property type="match status" value="1"/>
</dbReference>
<dbReference type="Proteomes" id="UP000002941">
    <property type="component" value="Unassembled WGS sequence"/>
</dbReference>
<evidence type="ECO:0000256" key="1">
    <source>
        <dbReference type="ARBA" id="ARBA00010552"/>
    </source>
</evidence>
<dbReference type="PATRIC" id="fig|1125718.3.peg.1018"/>
<dbReference type="PROSITE" id="PS01094">
    <property type="entry name" value="UPF0076"/>
    <property type="match status" value="1"/>
</dbReference>
<evidence type="ECO:0000313" key="2">
    <source>
        <dbReference type="EMBL" id="EJF46293.1"/>
    </source>
</evidence>
<organism evidence="2 3">
    <name type="scientific">Actinomyces massiliensis F0489</name>
    <dbReference type="NCBI Taxonomy" id="1125718"/>
    <lineage>
        <taxon>Bacteria</taxon>
        <taxon>Bacillati</taxon>
        <taxon>Actinomycetota</taxon>
        <taxon>Actinomycetes</taxon>
        <taxon>Actinomycetales</taxon>
        <taxon>Actinomycetaceae</taxon>
        <taxon>Actinomyces</taxon>
    </lineage>
</organism>
<dbReference type="InterPro" id="IPR006175">
    <property type="entry name" value="YjgF/YER057c/UK114"/>
</dbReference>
<dbReference type="InterPro" id="IPR019897">
    <property type="entry name" value="RidA_CS"/>
</dbReference>
<accession>J1HL60</accession>
<dbReference type="GO" id="GO:0005829">
    <property type="term" value="C:cytosol"/>
    <property type="evidence" value="ECO:0007669"/>
    <property type="project" value="TreeGrafter"/>
</dbReference>
<evidence type="ECO:0000313" key="3">
    <source>
        <dbReference type="Proteomes" id="UP000002941"/>
    </source>
</evidence>
<dbReference type="EMBL" id="AKFT01000068">
    <property type="protein sequence ID" value="EJF46293.1"/>
    <property type="molecule type" value="Genomic_DNA"/>
</dbReference>
<name>J1HL60_9ACTO</name>
<dbReference type="Pfam" id="PF01042">
    <property type="entry name" value="Ribonuc_L-PSP"/>
    <property type="match status" value="1"/>
</dbReference>
<dbReference type="AlphaFoldDB" id="J1HL60"/>
<dbReference type="eggNOG" id="COG0251">
    <property type="taxonomic scope" value="Bacteria"/>
</dbReference>
<keyword evidence="3" id="KW-1185">Reference proteome</keyword>
<dbReference type="CDD" id="cd00448">
    <property type="entry name" value="YjgF_YER057c_UK114_family"/>
    <property type="match status" value="1"/>
</dbReference>
<proteinExistence type="inferred from homology"/>
<dbReference type="Gene3D" id="3.30.1330.40">
    <property type="entry name" value="RutC-like"/>
    <property type="match status" value="1"/>
</dbReference>
<gene>
    <name evidence="2" type="ORF">HMPREF1318_2426</name>
</gene>
<dbReference type="SUPFAM" id="SSF55298">
    <property type="entry name" value="YjgF-like"/>
    <property type="match status" value="1"/>
</dbReference>
<dbReference type="NCBIfam" id="TIGR00004">
    <property type="entry name" value="Rid family detoxifying hydrolase"/>
    <property type="match status" value="1"/>
</dbReference>
<comment type="caution">
    <text evidence="2">The sequence shown here is derived from an EMBL/GenBank/DDBJ whole genome shotgun (WGS) entry which is preliminary data.</text>
</comment>
<reference evidence="2 3" key="1">
    <citation type="submission" date="2012-05" db="EMBL/GenBank/DDBJ databases">
        <authorList>
            <person name="Harkins D.M."/>
            <person name="Madupu R."/>
            <person name="Durkin A.S."/>
            <person name="Torralba M."/>
            <person name="Methe B."/>
            <person name="Sutton G.G."/>
            <person name="Nelson K.E."/>
        </authorList>
    </citation>
    <scope>NUCLEOTIDE SEQUENCE [LARGE SCALE GENOMIC DNA]</scope>
    <source>
        <strain evidence="2 3">F0489</strain>
    </source>
</reference>
<dbReference type="GO" id="GO:0019239">
    <property type="term" value="F:deaminase activity"/>
    <property type="evidence" value="ECO:0007669"/>
    <property type="project" value="TreeGrafter"/>
</dbReference>
<dbReference type="InterPro" id="IPR035959">
    <property type="entry name" value="RutC-like_sf"/>
</dbReference>